<keyword evidence="2" id="KW-0479">Metal-binding</keyword>
<dbReference type="GO" id="GO:1990837">
    <property type="term" value="F:sequence-specific double-stranded DNA binding"/>
    <property type="evidence" value="ECO:0007669"/>
    <property type="project" value="UniProtKB-ARBA"/>
</dbReference>
<keyword evidence="8" id="KW-0539">Nucleus</keyword>
<dbReference type="InterPro" id="IPR036236">
    <property type="entry name" value="Znf_C2H2_sf"/>
</dbReference>
<keyword evidence="6" id="KW-0805">Transcription regulation</keyword>
<feature type="domain" description="C2H2-type" evidence="11">
    <location>
        <begin position="32"/>
        <end position="55"/>
    </location>
</feature>
<keyword evidence="3" id="KW-0677">Repeat</keyword>
<evidence type="ECO:0000256" key="5">
    <source>
        <dbReference type="ARBA" id="ARBA00022833"/>
    </source>
</evidence>
<evidence type="ECO:0000256" key="7">
    <source>
        <dbReference type="ARBA" id="ARBA00023163"/>
    </source>
</evidence>
<gene>
    <name evidence="12" type="ORF">BBRV_LOCUS35815</name>
</gene>
<dbReference type="GO" id="GO:0005634">
    <property type="term" value="C:nucleus"/>
    <property type="evidence" value="ECO:0007669"/>
    <property type="project" value="UniProtKB-SubCell"/>
</dbReference>
<evidence type="ECO:0000256" key="1">
    <source>
        <dbReference type="ARBA" id="ARBA00004123"/>
    </source>
</evidence>
<keyword evidence="5" id="KW-0862">Zinc</keyword>
<organism evidence="12">
    <name type="scientific">Bracon brevicornis</name>
    <dbReference type="NCBI Taxonomy" id="1563983"/>
    <lineage>
        <taxon>Eukaryota</taxon>
        <taxon>Metazoa</taxon>
        <taxon>Ecdysozoa</taxon>
        <taxon>Arthropoda</taxon>
        <taxon>Hexapoda</taxon>
        <taxon>Insecta</taxon>
        <taxon>Pterygota</taxon>
        <taxon>Neoptera</taxon>
        <taxon>Endopterygota</taxon>
        <taxon>Hymenoptera</taxon>
        <taxon>Apocrita</taxon>
        <taxon>Ichneumonoidea</taxon>
        <taxon>Braconidae</taxon>
        <taxon>Braconinae</taxon>
        <taxon>Bracon</taxon>
    </lineage>
</organism>
<evidence type="ECO:0000256" key="2">
    <source>
        <dbReference type="ARBA" id="ARBA00022723"/>
    </source>
</evidence>
<evidence type="ECO:0000256" key="4">
    <source>
        <dbReference type="ARBA" id="ARBA00022771"/>
    </source>
</evidence>
<evidence type="ECO:0000256" key="10">
    <source>
        <dbReference type="SAM" id="MobiDB-lite"/>
    </source>
</evidence>
<sequence length="154" mass="17062">MNGPLGTPGVSHMQSATQTSPPAGSGPKPKPHICPDCGRGFAQKHGLSQHQRRHSDGSCHIRSHICDKCGKAFFQKNHLLLHQRQHMDPPPSILRQQQRQAAQAAAQQQSNQSQASQSQSQACTVDTKAIQMQTIEQQVQEQVQQQVQQHQQQQ</sequence>
<dbReference type="SMART" id="SM00355">
    <property type="entry name" value="ZnF_C2H2"/>
    <property type="match status" value="2"/>
</dbReference>
<evidence type="ECO:0000259" key="11">
    <source>
        <dbReference type="PROSITE" id="PS50157"/>
    </source>
</evidence>
<proteinExistence type="predicted"/>
<protein>
    <recommendedName>
        <fullName evidence="11">C2H2-type domain-containing protein</fullName>
    </recommendedName>
</protein>
<dbReference type="PROSITE" id="PS00028">
    <property type="entry name" value="ZINC_FINGER_C2H2_1"/>
    <property type="match status" value="2"/>
</dbReference>
<feature type="domain" description="C2H2-type" evidence="11">
    <location>
        <begin position="64"/>
        <end position="91"/>
    </location>
</feature>
<dbReference type="Pfam" id="PF00096">
    <property type="entry name" value="zf-C2H2"/>
    <property type="match status" value="2"/>
</dbReference>
<feature type="region of interest" description="Disordered" evidence="10">
    <location>
        <begin position="81"/>
        <end position="126"/>
    </location>
</feature>
<dbReference type="EMBL" id="CADCXW020000012">
    <property type="protein sequence ID" value="CAD1543813.1"/>
    <property type="molecule type" value="Genomic_DNA"/>
</dbReference>
<accession>A0A6V7J1I9</accession>
<dbReference type="PROSITE" id="PS50157">
    <property type="entry name" value="ZINC_FINGER_C2H2_2"/>
    <property type="match status" value="2"/>
</dbReference>
<dbReference type="InterPro" id="IPR050636">
    <property type="entry name" value="C2H2-ZF_domain-containing"/>
</dbReference>
<dbReference type="FunFam" id="3.30.160.60:FF:000065">
    <property type="entry name" value="B-cell CLL/lymphoma 6, member B"/>
    <property type="match status" value="1"/>
</dbReference>
<reference evidence="12" key="1">
    <citation type="submission" date="2020-07" db="EMBL/GenBank/DDBJ databases">
        <authorList>
            <person name="Ferguson B K."/>
        </authorList>
    </citation>
    <scope>NUCLEOTIDE SEQUENCE</scope>
    <source>
        <strain evidence="12">L06</strain>
    </source>
</reference>
<feature type="region of interest" description="Disordered" evidence="10">
    <location>
        <begin position="1"/>
        <end position="40"/>
    </location>
</feature>
<evidence type="ECO:0000256" key="8">
    <source>
        <dbReference type="ARBA" id="ARBA00023242"/>
    </source>
</evidence>
<comment type="subcellular location">
    <subcellularLocation>
        <location evidence="1">Nucleus</location>
    </subcellularLocation>
</comment>
<name>A0A6V7J1I9_9HYME</name>
<dbReference type="FunFam" id="3.30.160.60:FF:000303">
    <property type="entry name" value="Zinc finger protein 41"/>
    <property type="match status" value="1"/>
</dbReference>
<keyword evidence="4 9" id="KW-0863">Zinc-finger</keyword>
<evidence type="ECO:0000256" key="3">
    <source>
        <dbReference type="ARBA" id="ARBA00022737"/>
    </source>
</evidence>
<keyword evidence="7" id="KW-0804">Transcription</keyword>
<evidence type="ECO:0000256" key="9">
    <source>
        <dbReference type="PROSITE-ProRule" id="PRU00042"/>
    </source>
</evidence>
<dbReference type="AlphaFoldDB" id="A0A6V7J1I9"/>
<dbReference type="SUPFAM" id="SSF57667">
    <property type="entry name" value="beta-beta-alpha zinc fingers"/>
    <property type="match status" value="1"/>
</dbReference>
<dbReference type="Gene3D" id="3.30.160.60">
    <property type="entry name" value="Classic Zinc Finger"/>
    <property type="match status" value="2"/>
</dbReference>
<dbReference type="PANTHER" id="PTHR47772:SF13">
    <property type="entry name" value="GASTRULA ZINC FINGER PROTEIN XLCGF49.1-LIKE-RELATED"/>
    <property type="match status" value="1"/>
</dbReference>
<dbReference type="PANTHER" id="PTHR47772">
    <property type="entry name" value="ZINC FINGER PROTEIN 200"/>
    <property type="match status" value="1"/>
</dbReference>
<evidence type="ECO:0000313" key="12">
    <source>
        <dbReference type="EMBL" id="CAD1543813.1"/>
    </source>
</evidence>
<evidence type="ECO:0000256" key="6">
    <source>
        <dbReference type="ARBA" id="ARBA00023015"/>
    </source>
</evidence>
<dbReference type="GO" id="GO:0008270">
    <property type="term" value="F:zinc ion binding"/>
    <property type="evidence" value="ECO:0007669"/>
    <property type="project" value="UniProtKB-KW"/>
</dbReference>
<feature type="compositionally biased region" description="Low complexity" evidence="10">
    <location>
        <begin position="96"/>
        <end position="122"/>
    </location>
</feature>
<dbReference type="InterPro" id="IPR013087">
    <property type="entry name" value="Znf_C2H2_type"/>
</dbReference>